<organism evidence="2 3">
    <name type="scientific">Ascaris lumbricoides</name>
    <name type="common">Giant roundworm</name>
    <dbReference type="NCBI Taxonomy" id="6252"/>
    <lineage>
        <taxon>Eukaryota</taxon>
        <taxon>Metazoa</taxon>
        <taxon>Ecdysozoa</taxon>
        <taxon>Nematoda</taxon>
        <taxon>Chromadorea</taxon>
        <taxon>Rhabditida</taxon>
        <taxon>Spirurina</taxon>
        <taxon>Ascaridomorpha</taxon>
        <taxon>Ascaridoidea</taxon>
        <taxon>Ascarididae</taxon>
        <taxon>Ascaris</taxon>
    </lineage>
</organism>
<dbReference type="GO" id="GO:0019543">
    <property type="term" value="P:propionate catabolic process"/>
    <property type="evidence" value="ECO:0007669"/>
    <property type="project" value="TreeGrafter"/>
</dbReference>
<dbReference type="GO" id="GO:0006094">
    <property type="term" value="P:gluconeogenesis"/>
    <property type="evidence" value="ECO:0007669"/>
    <property type="project" value="InterPro"/>
</dbReference>
<dbReference type="GO" id="GO:0005525">
    <property type="term" value="F:GTP binding"/>
    <property type="evidence" value="ECO:0007669"/>
    <property type="project" value="InterPro"/>
</dbReference>
<reference evidence="3" key="1">
    <citation type="submission" date="2017-02" db="UniProtKB">
        <authorList>
            <consortium name="WormBaseParasite"/>
        </authorList>
    </citation>
    <scope>IDENTIFICATION</scope>
</reference>
<dbReference type="GO" id="GO:0030145">
    <property type="term" value="F:manganese ion binding"/>
    <property type="evidence" value="ECO:0007669"/>
    <property type="project" value="TreeGrafter"/>
</dbReference>
<protein>
    <submittedName>
        <fullName evidence="3">PEPCK_GTP domain-containing protein</fullName>
    </submittedName>
</protein>
<dbReference type="Proteomes" id="UP000036681">
    <property type="component" value="Unplaced"/>
</dbReference>
<feature type="domain" description="Phosphoenolpyruvate carboxykinase C-terminal P-loop" evidence="1">
    <location>
        <begin position="165"/>
        <end position="278"/>
    </location>
</feature>
<accession>A0A0M3IGI4</accession>
<evidence type="ECO:0000259" key="1">
    <source>
        <dbReference type="Pfam" id="PF00821"/>
    </source>
</evidence>
<feature type="domain" description="Phosphoenolpyruvate carboxykinase C-terminal P-loop" evidence="1">
    <location>
        <begin position="5"/>
        <end position="164"/>
    </location>
</feature>
<dbReference type="GO" id="GO:0071333">
    <property type="term" value="P:cellular response to glucose stimulus"/>
    <property type="evidence" value="ECO:0007669"/>
    <property type="project" value="TreeGrafter"/>
</dbReference>
<name>A0A0M3IGI4_ASCLU</name>
<proteinExistence type="predicted"/>
<dbReference type="GO" id="GO:0006107">
    <property type="term" value="P:oxaloacetate metabolic process"/>
    <property type="evidence" value="ECO:0007669"/>
    <property type="project" value="TreeGrafter"/>
</dbReference>
<dbReference type="GO" id="GO:0005829">
    <property type="term" value="C:cytosol"/>
    <property type="evidence" value="ECO:0007669"/>
    <property type="project" value="TreeGrafter"/>
</dbReference>
<dbReference type="GO" id="GO:0033993">
    <property type="term" value="P:response to lipid"/>
    <property type="evidence" value="ECO:0007669"/>
    <property type="project" value="TreeGrafter"/>
</dbReference>
<dbReference type="InterPro" id="IPR013035">
    <property type="entry name" value="PEP_carboxykinase_C"/>
</dbReference>
<dbReference type="PANTHER" id="PTHR11561:SF0">
    <property type="entry name" value="PHOSPHOENOLPYRUVATE CARBOXYKINASE [GTP]-RELATED"/>
    <property type="match status" value="1"/>
</dbReference>
<dbReference type="AlphaFoldDB" id="A0A0M3IGI4"/>
<dbReference type="Gene3D" id="3.90.228.20">
    <property type="match status" value="2"/>
</dbReference>
<dbReference type="GO" id="GO:0042594">
    <property type="term" value="P:response to starvation"/>
    <property type="evidence" value="ECO:0007669"/>
    <property type="project" value="TreeGrafter"/>
</dbReference>
<dbReference type="Pfam" id="PF00821">
    <property type="entry name" value="PEPCK_GTP"/>
    <property type="match status" value="2"/>
</dbReference>
<dbReference type="InterPro" id="IPR035077">
    <property type="entry name" value="PEP_carboxykinase_GTP_C"/>
</dbReference>
<dbReference type="InterPro" id="IPR008209">
    <property type="entry name" value="PEP_carboxykinase_GTP"/>
</dbReference>
<dbReference type="SUPFAM" id="SSF53795">
    <property type="entry name" value="PEP carboxykinase-like"/>
    <property type="match status" value="2"/>
</dbReference>
<dbReference type="WBParaSite" id="ALUE_0001741201-mRNA-1">
    <property type="protein sequence ID" value="ALUE_0001741201-mRNA-1"/>
    <property type="gene ID" value="ALUE_0001741201"/>
</dbReference>
<dbReference type="GO" id="GO:0046327">
    <property type="term" value="P:glycerol biosynthetic process from pyruvate"/>
    <property type="evidence" value="ECO:0007669"/>
    <property type="project" value="TreeGrafter"/>
</dbReference>
<evidence type="ECO:0000313" key="2">
    <source>
        <dbReference type="Proteomes" id="UP000036681"/>
    </source>
</evidence>
<dbReference type="GO" id="GO:0004613">
    <property type="term" value="F:phosphoenolpyruvate carboxykinase (GTP) activity"/>
    <property type="evidence" value="ECO:0007669"/>
    <property type="project" value="TreeGrafter"/>
</dbReference>
<dbReference type="PANTHER" id="PTHR11561">
    <property type="entry name" value="PHOSPHOENOLPYRUVATE CARBOXYKINASE"/>
    <property type="match status" value="1"/>
</dbReference>
<evidence type="ECO:0000313" key="3">
    <source>
        <dbReference type="WBParaSite" id="ALUE_0001741201-mRNA-1"/>
    </source>
</evidence>
<keyword evidence="2" id="KW-1185">Reference proteome</keyword>
<sequence>LYICRPRGVPLVYETFSWQHGVFTAACLKSEVCFEGGTKKEIFHDPMAMRNYLSYNFGEYLQHWLGLEKSGRKLPKIFHVNWFRQGDDGELLSPGHGENIRVLEWIARRIEGDQQCARETAIGIVPFEGHLQLDGLDQVRFDDLMSVPPEYWREDADEVRCFLEEQLPKIFHVNWFRQGDDGELLWPGHGENIRVLEWIVRRIEGDQQCGRETAIGIVPFEGHLQLDGLDQVRFDDLMSVPPEYWREDADEVRCFLEEQLGQDMPVGIREQMERQEKRIGTL</sequence>